<dbReference type="EMBL" id="JAPQKR010000008">
    <property type="protein sequence ID" value="KAJ5212398.1"/>
    <property type="molecule type" value="Genomic_DNA"/>
</dbReference>
<feature type="compositionally biased region" description="Polar residues" evidence="1">
    <location>
        <begin position="344"/>
        <end position="358"/>
    </location>
</feature>
<feature type="region of interest" description="Disordered" evidence="1">
    <location>
        <begin position="1"/>
        <end position="28"/>
    </location>
</feature>
<protein>
    <recommendedName>
        <fullName evidence="4">Myb-like domain-containing protein</fullName>
    </recommendedName>
</protein>
<keyword evidence="3" id="KW-1185">Reference proteome</keyword>
<gene>
    <name evidence="2" type="ORF">N7498_004044</name>
</gene>
<dbReference type="AlphaFoldDB" id="A0A9W9N3B0"/>
<dbReference type="GeneID" id="83178407"/>
<accession>A0A9W9N3B0</accession>
<evidence type="ECO:0000256" key="1">
    <source>
        <dbReference type="SAM" id="MobiDB-lite"/>
    </source>
</evidence>
<feature type="region of interest" description="Disordered" evidence="1">
    <location>
        <begin position="344"/>
        <end position="363"/>
    </location>
</feature>
<evidence type="ECO:0008006" key="4">
    <source>
        <dbReference type="Google" id="ProtNLM"/>
    </source>
</evidence>
<reference evidence="2" key="1">
    <citation type="submission" date="2022-12" db="EMBL/GenBank/DDBJ databases">
        <authorList>
            <person name="Petersen C."/>
        </authorList>
    </citation>
    <scope>NUCLEOTIDE SEQUENCE</scope>
    <source>
        <strain evidence="2">IBT 15544</strain>
    </source>
</reference>
<evidence type="ECO:0000313" key="2">
    <source>
        <dbReference type="EMBL" id="KAJ5212398.1"/>
    </source>
</evidence>
<dbReference type="RefSeq" id="XP_058310568.1">
    <property type="nucleotide sequence ID" value="XM_058451106.1"/>
</dbReference>
<feature type="compositionally biased region" description="Basic and acidic residues" evidence="1">
    <location>
        <begin position="419"/>
        <end position="443"/>
    </location>
</feature>
<name>A0A9W9N3B0_9EURO</name>
<reference evidence="2" key="2">
    <citation type="journal article" date="2023" name="IMA Fungus">
        <title>Comparative genomic study of the Penicillium genus elucidates a diverse pangenome and 15 lateral gene transfer events.</title>
        <authorList>
            <person name="Petersen C."/>
            <person name="Sorensen T."/>
            <person name="Nielsen M.R."/>
            <person name="Sondergaard T.E."/>
            <person name="Sorensen J.L."/>
            <person name="Fitzpatrick D.A."/>
            <person name="Frisvad J.C."/>
            <person name="Nielsen K.L."/>
        </authorList>
    </citation>
    <scope>NUCLEOTIDE SEQUENCE</scope>
    <source>
        <strain evidence="2">IBT 15544</strain>
    </source>
</reference>
<dbReference type="Proteomes" id="UP001150904">
    <property type="component" value="Unassembled WGS sequence"/>
</dbReference>
<comment type="caution">
    <text evidence="2">The sequence shown here is derived from an EMBL/GenBank/DDBJ whole genome shotgun (WGS) entry which is preliminary data.</text>
</comment>
<feature type="compositionally biased region" description="Basic residues" evidence="1">
    <location>
        <begin position="17"/>
        <end position="28"/>
    </location>
</feature>
<organism evidence="2 3">
    <name type="scientific">Penicillium cinerascens</name>
    <dbReference type="NCBI Taxonomy" id="70096"/>
    <lineage>
        <taxon>Eukaryota</taxon>
        <taxon>Fungi</taxon>
        <taxon>Dikarya</taxon>
        <taxon>Ascomycota</taxon>
        <taxon>Pezizomycotina</taxon>
        <taxon>Eurotiomycetes</taxon>
        <taxon>Eurotiomycetidae</taxon>
        <taxon>Eurotiales</taxon>
        <taxon>Aspergillaceae</taxon>
        <taxon>Penicillium</taxon>
    </lineage>
</organism>
<feature type="region of interest" description="Disordered" evidence="1">
    <location>
        <begin position="385"/>
        <end position="443"/>
    </location>
</feature>
<evidence type="ECO:0000313" key="3">
    <source>
        <dbReference type="Proteomes" id="UP001150904"/>
    </source>
</evidence>
<proteinExistence type="predicted"/>
<dbReference type="OrthoDB" id="3903267at2759"/>
<feature type="compositionally biased region" description="Polar residues" evidence="1">
    <location>
        <begin position="387"/>
        <end position="408"/>
    </location>
</feature>
<sequence length="511" mass="57545">MDGRRSIDANMTGQFKPKGRKGSSSKGRKLVRWDADLDVQLLLTVQAACNKAGVKIPWERVATMMGEKFTEGAIVQHLTKLRLRRITEKKAVPPPLRRSTNNKTNKKRKAADDDDSDLFVSQSDTDDAEYGTLRAPKRAKQTRFSHDKNGINTARKIGKGEGFADSDVQCAGADFLSFGHEQDAYSRRSASDGSDSDSFVSLRKARYSGKKDYIQKRTCIVRFQVKKSFLLGLKLQDAKMEEAVQEDAQSIISYALGDSANPKYPPPPPAWQRPAQMGMSHPAQHPGQPGTRILSYPTVKSETRLSPEGMTRLEIYTQNWAQPPSPHLGGSENMSPNEAYIQGWQQQQQLSPRHTGSEGTAHRDTLVRSRQQTLRNLLLDKSPFVDVNTQMPSTPLHSSPVPSRSIQNRGHRNSPFDFEAPRSEFQTRRPRESQSRASQLEETRRQYIDPKIFMGSMGLHSPSQYVERSSDMEMSDDFMDEFLEDPEGLLEMKGTLSEDIYQYLNEDGGEQ</sequence>
<feature type="region of interest" description="Disordered" evidence="1">
    <location>
        <begin position="88"/>
        <end position="122"/>
    </location>
</feature>